<keyword evidence="3" id="KW-0804">Transcription</keyword>
<dbReference type="InterPro" id="IPR036390">
    <property type="entry name" value="WH_DNA-bd_sf"/>
</dbReference>
<organism evidence="5 6">
    <name type="scientific">Synechococcus sp. (strain ATCC 27144 / PCC 6301 / SAUG 1402/1)</name>
    <name type="common">Anacystis nidulans</name>
    <dbReference type="NCBI Taxonomy" id="269084"/>
    <lineage>
        <taxon>Bacteria</taxon>
        <taxon>Bacillati</taxon>
        <taxon>Cyanobacteriota</taxon>
        <taxon>Cyanophyceae</taxon>
        <taxon>Synechococcales</taxon>
        <taxon>Synechococcaceae</taxon>
        <taxon>Synechococcus</taxon>
    </lineage>
</organism>
<dbReference type="PROSITE" id="PS51063">
    <property type="entry name" value="HTH_CRP_2"/>
    <property type="match status" value="1"/>
</dbReference>
<evidence type="ECO:0000259" key="4">
    <source>
        <dbReference type="PROSITE" id="PS51063"/>
    </source>
</evidence>
<evidence type="ECO:0000256" key="2">
    <source>
        <dbReference type="ARBA" id="ARBA00023125"/>
    </source>
</evidence>
<dbReference type="SUPFAM" id="SSF51206">
    <property type="entry name" value="cAMP-binding domain-like"/>
    <property type="match status" value="1"/>
</dbReference>
<evidence type="ECO:0000256" key="1">
    <source>
        <dbReference type="ARBA" id="ARBA00023015"/>
    </source>
</evidence>
<dbReference type="EMBL" id="AP008231">
    <property type="protein sequence ID" value="BAD80111.1"/>
    <property type="molecule type" value="Genomic_DNA"/>
</dbReference>
<dbReference type="Proteomes" id="UP000001175">
    <property type="component" value="Chromosome"/>
</dbReference>
<evidence type="ECO:0000313" key="5">
    <source>
        <dbReference type="EMBL" id="BAD80111.1"/>
    </source>
</evidence>
<dbReference type="RefSeq" id="WP_011244231.1">
    <property type="nucleotide sequence ID" value="NC_006576.1"/>
</dbReference>
<reference evidence="5 6" key="1">
    <citation type="journal article" date="2007" name="Photosyn. Res.">
        <title>Complete nucleotide sequence of the freshwater unicellular cyanobacterium Synechococcus elongatus PCC 6301 chromosome: gene content and organization.</title>
        <authorList>
            <person name="Sugita C."/>
            <person name="Ogata K."/>
            <person name="Shikata M."/>
            <person name="Jikuya H."/>
            <person name="Takano J."/>
            <person name="Furumichi M."/>
            <person name="Kanehisa M."/>
            <person name="Omata T."/>
            <person name="Sugiura M."/>
            <person name="Sugita M."/>
        </authorList>
    </citation>
    <scope>NUCLEOTIDE SEQUENCE [LARGE SCALE GENOMIC DNA]</scope>
    <source>
        <strain evidence="6">ATCC 27144 / PCC 6301 / SAUG 1402/1</strain>
    </source>
</reference>
<dbReference type="InterPro" id="IPR036388">
    <property type="entry name" value="WH-like_DNA-bd_sf"/>
</dbReference>
<dbReference type="eggNOG" id="COG0664">
    <property type="taxonomic scope" value="Bacteria"/>
</dbReference>
<proteinExistence type="predicted"/>
<keyword evidence="1" id="KW-0805">Transcription regulation</keyword>
<dbReference type="KEGG" id="syc:syc1921_c"/>
<accession>A0A0H3K4N8</accession>
<dbReference type="GO" id="GO:0006355">
    <property type="term" value="P:regulation of DNA-templated transcription"/>
    <property type="evidence" value="ECO:0007669"/>
    <property type="project" value="InterPro"/>
</dbReference>
<protein>
    <recommendedName>
        <fullName evidence="4">HTH crp-type domain-containing protein</fullName>
    </recommendedName>
</protein>
<dbReference type="AlphaFoldDB" id="A0A0H3K4N8"/>
<dbReference type="GO" id="GO:0003677">
    <property type="term" value="F:DNA binding"/>
    <property type="evidence" value="ECO:0007669"/>
    <property type="project" value="UniProtKB-KW"/>
</dbReference>
<dbReference type="GeneID" id="72431056"/>
<dbReference type="InterPro" id="IPR012318">
    <property type="entry name" value="HTH_CRP"/>
</dbReference>
<dbReference type="InterPro" id="IPR014710">
    <property type="entry name" value="RmlC-like_jellyroll"/>
</dbReference>
<name>A0A0H3K4N8_SYNP6</name>
<dbReference type="InterPro" id="IPR018490">
    <property type="entry name" value="cNMP-bd_dom_sf"/>
</dbReference>
<dbReference type="Gene3D" id="2.60.120.10">
    <property type="entry name" value="Jelly Rolls"/>
    <property type="match status" value="1"/>
</dbReference>
<dbReference type="Gene3D" id="1.10.10.10">
    <property type="entry name" value="Winged helix-like DNA-binding domain superfamily/Winged helix DNA-binding domain"/>
    <property type="match status" value="1"/>
</dbReference>
<dbReference type="SUPFAM" id="SSF46785">
    <property type="entry name" value="Winged helix' DNA-binding domain"/>
    <property type="match status" value="1"/>
</dbReference>
<gene>
    <name evidence="5" type="ordered locus">syc1921_c</name>
</gene>
<feature type="domain" description="HTH crp-type" evidence="4">
    <location>
        <begin position="125"/>
        <end position="199"/>
    </location>
</feature>
<evidence type="ECO:0000256" key="3">
    <source>
        <dbReference type="ARBA" id="ARBA00023163"/>
    </source>
</evidence>
<evidence type="ECO:0000313" key="6">
    <source>
        <dbReference type="Proteomes" id="UP000001175"/>
    </source>
</evidence>
<dbReference type="SMART" id="SM00419">
    <property type="entry name" value="HTH_CRP"/>
    <property type="match status" value="1"/>
</dbReference>
<dbReference type="Pfam" id="PF13545">
    <property type="entry name" value="HTH_Crp_2"/>
    <property type="match status" value="1"/>
</dbReference>
<sequence>MIASHVTPKATVLVGGKVVPLRSPTTAEIHLWGRNEPLPVQSTWCIQTGFVRSLTWDEAGELITLGIWGPGDWVGGSLSRLQPYELQCLTPVTATVITAPLDNLDSTLVLQLQQVEELLSIVRLRRVPSRLLRLLHWLTIRFGLNTEHGWMLDLHLTHQVLADIVGSTRVTITKLINQFETEGRLIRLSGQRLLITNIDQLLPIDAIDA</sequence>
<keyword evidence="2" id="KW-0238">DNA-binding</keyword>